<organism evidence="2 3">
    <name type="scientific">Acorus gramineus</name>
    <name type="common">Dwarf sweet flag</name>
    <dbReference type="NCBI Taxonomy" id="55184"/>
    <lineage>
        <taxon>Eukaryota</taxon>
        <taxon>Viridiplantae</taxon>
        <taxon>Streptophyta</taxon>
        <taxon>Embryophyta</taxon>
        <taxon>Tracheophyta</taxon>
        <taxon>Spermatophyta</taxon>
        <taxon>Magnoliopsida</taxon>
        <taxon>Liliopsida</taxon>
        <taxon>Acoraceae</taxon>
        <taxon>Acorus</taxon>
    </lineage>
</organism>
<comment type="caution">
    <text evidence="2">The sequence shown here is derived from an EMBL/GenBank/DDBJ whole genome shotgun (WGS) entry which is preliminary data.</text>
</comment>
<evidence type="ECO:0000259" key="1">
    <source>
        <dbReference type="Pfam" id="PF03478"/>
    </source>
</evidence>
<sequence>MTEADWTELPYDILDLIATRLPFLSDHIRFGAVCKWWKSVANANPRPPNLEFPWLALFHKRTLHNTTNQALYSPLEAKLRLIDIPDRSQRCIGSSDGWLAFVDDSLSFHLFNPLSGEAIDHLPNLSWTENPNSGMNLSHSSLRKAIWSKNPRHPDFIIVILCEQFFGFVYWKQGEKRWTMVQPSFSLVSDAIFYKEKLYFVNGFSGDVVAMDLLHQEQEMVMMPLLEDFDAQRHRNKYLAIGPSGLLFIGRRFALQDKREFRDGEVCVTVFYKTTMFEVFELDEGVMRWTRARSLRGGMLFLGLNASMWIASQGWEGCKEDSIYFTDDNYNWHIFRSLVRFDGPAVLSREYGYDSGVFRLGDGAIELIFNDRGLMYPFLVWVVPNPW</sequence>
<dbReference type="SUPFAM" id="SSF81383">
    <property type="entry name" value="F-box domain"/>
    <property type="match status" value="1"/>
</dbReference>
<feature type="domain" description="KIB1-4 beta-propeller" evidence="1">
    <location>
        <begin position="71"/>
        <end position="335"/>
    </location>
</feature>
<dbReference type="Pfam" id="PF03478">
    <property type="entry name" value="Beta-prop_KIB1-4"/>
    <property type="match status" value="1"/>
</dbReference>
<dbReference type="EMBL" id="JAUJYN010000008">
    <property type="protein sequence ID" value="KAK1265401.1"/>
    <property type="molecule type" value="Genomic_DNA"/>
</dbReference>
<dbReference type="CDD" id="cd09917">
    <property type="entry name" value="F-box_SF"/>
    <property type="match status" value="1"/>
</dbReference>
<evidence type="ECO:0000313" key="3">
    <source>
        <dbReference type="Proteomes" id="UP001179952"/>
    </source>
</evidence>
<name>A0AAV9AND9_ACOGR</name>
<gene>
    <name evidence="2" type="ORF">QJS04_geneDACA010565</name>
</gene>
<protein>
    <submittedName>
        <fullName evidence="2">F-box protein</fullName>
    </submittedName>
</protein>
<reference evidence="2" key="2">
    <citation type="submission" date="2023-06" db="EMBL/GenBank/DDBJ databases">
        <authorList>
            <person name="Ma L."/>
            <person name="Liu K.-W."/>
            <person name="Li Z."/>
            <person name="Hsiao Y.-Y."/>
            <person name="Qi Y."/>
            <person name="Fu T."/>
            <person name="Tang G."/>
            <person name="Zhang D."/>
            <person name="Sun W.-H."/>
            <person name="Liu D.-K."/>
            <person name="Li Y."/>
            <person name="Chen G.-Z."/>
            <person name="Liu X.-D."/>
            <person name="Liao X.-Y."/>
            <person name="Jiang Y.-T."/>
            <person name="Yu X."/>
            <person name="Hao Y."/>
            <person name="Huang J."/>
            <person name="Zhao X.-W."/>
            <person name="Ke S."/>
            <person name="Chen Y.-Y."/>
            <person name="Wu W.-L."/>
            <person name="Hsu J.-L."/>
            <person name="Lin Y.-F."/>
            <person name="Huang M.-D."/>
            <person name="Li C.-Y."/>
            <person name="Huang L."/>
            <person name="Wang Z.-W."/>
            <person name="Zhao X."/>
            <person name="Zhong W.-Y."/>
            <person name="Peng D.-H."/>
            <person name="Ahmad S."/>
            <person name="Lan S."/>
            <person name="Zhang J.-S."/>
            <person name="Tsai W.-C."/>
            <person name="Van De Peer Y."/>
            <person name="Liu Z.-J."/>
        </authorList>
    </citation>
    <scope>NUCLEOTIDE SEQUENCE</scope>
    <source>
        <strain evidence="2">SCP</strain>
        <tissue evidence="2">Leaves</tissue>
    </source>
</reference>
<dbReference type="InterPro" id="IPR036047">
    <property type="entry name" value="F-box-like_dom_sf"/>
</dbReference>
<proteinExistence type="predicted"/>
<dbReference type="InterPro" id="IPR005174">
    <property type="entry name" value="KIB1-4_b-propeller"/>
</dbReference>
<dbReference type="PANTHER" id="PTHR44259:SF107">
    <property type="entry name" value="F-BOX PROTEIN SKIP23-LIKE"/>
    <property type="match status" value="1"/>
</dbReference>
<reference evidence="2" key="1">
    <citation type="journal article" date="2023" name="Nat. Commun.">
        <title>Diploid and tetraploid genomes of Acorus and the evolution of monocots.</title>
        <authorList>
            <person name="Ma L."/>
            <person name="Liu K.W."/>
            <person name="Li Z."/>
            <person name="Hsiao Y.Y."/>
            <person name="Qi Y."/>
            <person name="Fu T."/>
            <person name="Tang G.D."/>
            <person name="Zhang D."/>
            <person name="Sun W.H."/>
            <person name="Liu D.K."/>
            <person name="Li Y."/>
            <person name="Chen G.Z."/>
            <person name="Liu X.D."/>
            <person name="Liao X.Y."/>
            <person name="Jiang Y.T."/>
            <person name="Yu X."/>
            <person name="Hao Y."/>
            <person name="Huang J."/>
            <person name="Zhao X.W."/>
            <person name="Ke S."/>
            <person name="Chen Y.Y."/>
            <person name="Wu W.L."/>
            <person name="Hsu J.L."/>
            <person name="Lin Y.F."/>
            <person name="Huang M.D."/>
            <person name="Li C.Y."/>
            <person name="Huang L."/>
            <person name="Wang Z.W."/>
            <person name="Zhao X."/>
            <person name="Zhong W.Y."/>
            <person name="Peng D.H."/>
            <person name="Ahmad S."/>
            <person name="Lan S."/>
            <person name="Zhang J.S."/>
            <person name="Tsai W.C."/>
            <person name="Van de Peer Y."/>
            <person name="Liu Z.J."/>
        </authorList>
    </citation>
    <scope>NUCLEOTIDE SEQUENCE</scope>
    <source>
        <strain evidence="2">SCP</strain>
    </source>
</reference>
<keyword evidence="3" id="KW-1185">Reference proteome</keyword>
<dbReference type="Proteomes" id="UP001179952">
    <property type="component" value="Unassembled WGS sequence"/>
</dbReference>
<dbReference type="PANTHER" id="PTHR44259">
    <property type="entry name" value="OS07G0183000 PROTEIN-RELATED"/>
    <property type="match status" value="1"/>
</dbReference>
<dbReference type="Gene3D" id="1.20.1280.50">
    <property type="match status" value="1"/>
</dbReference>
<dbReference type="AlphaFoldDB" id="A0AAV9AND9"/>
<dbReference type="InterPro" id="IPR050942">
    <property type="entry name" value="F-box_BR-signaling"/>
</dbReference>
<evidence type="ECO:0000313" key="2">
    <source>
        <dbReference type="EMBL" id="KAK1265401.1"/>
    </source>
</evidence>
<accession>A0AAV9AND9</accession>